<evidence type="ECO:0000313" key="1">
    <source>
        <dbReference type="EMBL" id="RPB11455.1"/>
    </source>
</evidence>
<dbReference type="EMBL" id="ML119135">
    <property type="protein sequence ID" value="RPB11455.1"/>
    <property type="molecule type" value="Genomic_DNA"/>
</dbReference>
<dbReference type="InParanoid" id="A0A3N4L0E7"/>
<keyword evidence="2" id="KW-1185">Reference proteome</keyword>
<proteinExistence type="predicted"/>
<protein>
    <submittedName>
        <fullName evidence="1">Uncharacterized protein</fullName>
    </submittedName>
</protein>
<organism evidence="1 2">
    <name type="scientific">Morchella conica CCBAS932</name>
    <dbReference type="NCBI Taxonomy" id="1392247"/>
    <lineage>
        <taxon>Eukaryota</taxon>
        <taxon>Fungi</taxon>
        <taxon>Dikarya</taxon>
        <taxon>Ascomycota</taxon>
        <taxon>Pezizomycotina</taxon>
        <taxon>Pezizomycetes</taxon>
        <taxon>Pezizales</taxon>
        <taxon>Morchellaceae</taxon>
        <taxon>Morchella</taxon>
    </lineage>
</organism>
<dbReference type="AlphaFoldDB" id="A0A3N4L0E7"/>
<sequence>MSSEFVDSILNKLPRPSLFFYSTLYSSVDRCSAVLFCAIQSSPFILSFRSCTVNSFYSLVLLFEPSQTTYFGCLP</sequence>
<name>A0A3N4L0E7_9PEZI</name>
<accession>A0A3N4L0E7</accession>
<evidence type="ECO:0000313" key="2">
    <source>
        <dbReference type="Proteomes" id="UP000277580"/>
    </source>
</evidence>
<dbReference type="Proteomes" id="UP000277580">
    <property type="component" value="Unassembled WGS sequence"/>
</dbReference>
<gene>
    <name evidence="1" type="ORF">P167DRAFT_214287</name>
</gene>
<reference evidence="1 2" key="1">
    <citation type="journal article" date="2018" name="Nat. Ecol. Evol.">
        <title>Pezizomycetes genomes reveal the molecular basis of ectomycorrhizal truffle lifestyle.</title>
        <authorList>
            <person name="Murat C."/>
            <person name="Payen T."/>
            <person name="Noel B."/>
            <person name="Kuo A."/>
            <person name="Morin E."/>
            <person name="Chen J."/>
            <person name="Kohler A."/>
            <person name="Krizsan K."/>
            <person name="Balestrini R."/>
            <person name="Da Silva C."/>
            <person name="Montanini B."/>
            <person name="Hainaut M."/>
            <person name="Levati E."/>
            <person name="Barry K.W."/>
            <person name="Belfiori B."/>
            <person name="Cichocki N."/>
            <person name="Clum A."/>
            <person name="Dockter R.B."/>
            <person name="Fauchery L."/>
            <person name="Guy J."/>
            <person name="Iotti M."/>
            <person name="Le Tacon F."/>
            <person name="Lindquist E.A."/>
            <person name="Lipzen A."/>
            <person name="Malagnac F."/>
            <person name="Mello A."/>
            <person name="Molinier V."/>
            <person name="Miyauchi S."/>
            <person name="Poulain J."/>
            <person name="Riccioni C."/>
            <person name="Rubini A."/>
            <person name="Sitrit Y."/>
            <person name="Splivallo R."/>
            <person name="Traeger S."/>
            <person name="Wang M."/>
            <person name="Zifcakova L."/>
            <person name="Wipf D."/>
            <person name="Zambonelli A."/>
            <person name="Paolocci F."/>
            <person name="Nowrousian M."/>
            <person name="Ottonello S."/>
            <person name="Baldrian P."/>
            <person name="Spatafora J.W."/>
            <person name="Henrissat B."/>
            <person name="Nagy L.G."/>
            <person name="Aury J.M."/>
            <person name="Wincker P."/>
            <person name="Grigoriev I.V."/>
            <person name="Bonfante P."/>
            <person name="Martin F.M."/>
        </authorList>
    </citation>
    <scope>NUCLEOTIDE SEQUENCE [LARGE SCALE GENOMIC DNA]</scope>
    <source>
        <strain evidence="1 2">CCBAS932</strain>
    </source>
</reference>